<dbReference type="PROSITE" id="PS00061">
    <property type="entry name" value="ADH_SHORT"/>
    <property type="match status" value="1"/>
</dbReference>
<dbReference type="InterPro" id="IPR002347">
    <property type="entry name" value="SDR_fam"/>
</dbReference>
<dbReference type="PRINTS" id="PR00080">
    <property type="entry name" value="SDRFAMILY"/>
</dbReference>
<protein>
    <submittedName>
        <fullName evidence="9">SDR family NAD(P)-dependent oxidoreductase</fullName>
    </submittedName>
</protein>
<comment type="similarity">
    <text evidence="1 4">Belongs to the short-chain dehydrogenases/reductases (SDR) family.</text>
</comment>
<dbReference type="InterPro" id="IPR036291">
    <property type="entry name" value="NAD(P)-bd_dom_sf"/>
</dbReference>
<sequence>MSRRVLVTGGASGLGRALAVRYAALGARVVVADLDPPERPVASGVESLRLDVRSEEEWRAAREWCEREWGGLDVLVNNAGVAAAGRIERLEAADWDWILDINLRGTVNGCRVFVPLLKEQRAGHLVNIASLAGLMNLPGMASYNVSKAAVISLSDTLRHELAPYGVSTSVVCPGFVPTNLGAGLRSPDPVLAASAERMIRNGSVTPEQLAETVVAAVDRGRFLVHTHREGRVAAALKRFVPPLADRPIRRAWQRTRAKLDAHDRDERRSSAAEREEKKGGDAR</sequence>
<reference evidence="11 12" key="2">
    <citation type="submission" date="2020-05" db="EMBL/GenBank/DDBJ databases">
        <title>Classification of alakaliphilic streptomycetes isolated from an alkaline soil next to Lonar Crater, India and a proposal for the recognition of Streptomyces alkaliterrae sp. nov.</title>
        <authorList>
            <person name="Golinska P."/>
        </authorList>
    </citation>
    <scope>NUCLEOTIDE SEQUENCE [LARGE SCALE GENOMIC DNA]</scope>
    <source>
        <strain evidence="12">OF3</strain>
        <strain evidence="11">OF8</strain>
    </source>
</reference>
<evidence type="ECO:0000313" key="9">
    <source>
        <dbReference type="EMBL" id="MQS03404.1"/>
    </source>
</evidence>
<dbReference type="PANTHER" id="PTHR43391:SF14">
    <property type="entry name" value="DEHYDROGENASE_REDUCTASE SDR FAMILY PROTEIN 7-LIKE"/>
    <property type="match status" value="1"/>
</dbReference>
<organism evidence="9 10">
    <name type="scientific">Streptomyces alkaliterrae</name>
    <dbReference type="NCBI Taxonomy" id="2213162"/>
    <lineage>
        <taxon>Bacteria</taxon>
        <taxon>Bacillati</taxon>
        <taxon>Actinomycetota</taxon>
        <taxon>Actinomycetes</taxon>
        <taxon>Kitasatosporales</taxon>
        <taxon>Streptomycetaceae</taxon>
        <taxon>Streptomyces</taxon>
    </lineage>
</organism>
<evidence type="ECO:0000313" key="12">
    <source>
        <dbReference type="Proteomes" id="UP000525686"/>
    </source>
</evidence>
<dbReference type="PANTHER" id="PTHR43391">
    <property type="entry name" value="RETINOL DEHYDROGENASE-RELATED"/>
    <property type="match status" value="1"/>
</dbReference>
<dbReference type="Gene3D" id="3.40.50.720">
    <property type="entry name" value="NAD(P)-binding Rossmann-like Domain"/>
    <property type="match status" value="1"/>
</dbReference>
<evidence type="ECO:0000313" key="11">
    <source>
        <dbReference type="Proteomes" id="UP000517765"/>
    </source>
</evidence>
<dbReference type="SUPFAM" id="SSF51735">
    <property type="entry name" value="NAD(P)-binding Rossmann-fold domains"/>
    <property type="match status" value="1"/>
</dbReference>
<keyword evidence="3" id="KW-0560">Oxidoreductase</keyword>
<dbReference type="EMBL" id="VJYK02000166">
    <property type="protein sequence ID" value="MQS03404.1"/>
    <property type="molecule type" value="Genomic_DNA"/>
</dbReference>
<dbReference type="Pfam" id="PF00106">
    <property type="entry name" value="adh_short"/>
    <property type="match status" value="1"/>
</dbReference>
<feature type="region of interest" description="Disordered" evidence="5">
    <location>
        <begin position="255"/>
        <end position="283"/>
    </location>
</feature>
<dbReference type="InterPro" id="IPR057326">
    <property type="entry name" value="KR_dom"/>
</dbReference>
<dbReference type="Proteomes" id="UP000517765">
    <property type="component" value="Unassembled WGS sequence"/>
</dbReference>
<gene>
    <name evidence="9" type="ORF">FNX44_016295</name>
    <name evidence="7" type="ORF">H3146_19075</name>
    <name evidence="8" type="ORF">H3147_14185</name>
</gene>
<reference evidence="9 10" key="1">
    <citation type="submission" date="2019-10" db="EMBL/GenBank/DDBJ databases">
        <title>Streptomyces sp. nov., a novel actinobacterium isolated from alkaline environment.</title>
        <authorList>
            <person name="Golinska P."/>
        </authorList>
    </citation>
    <scope>NUCLEOTIDE SEQUENCE [LARGE SCALE GENOMIC DNA]</scope>
    <source>
        <strain evidence="9 10">OF1</strain>
    </source>
</reference>
<feature type="domain" description="Ketoreductase" evidence="6">
    <location>
        <begin position="3"/>
        <end position="176"/>
    </location>
</feature>
<dbReference type="GO" id="GO:0016491">
    <property type="term" value="F:oxidoreductase activity"/>
    <property type="evidence" value="ECO:0007669"/>
    <property type="project" value="UniProtKB-KW"/>
</dbReference>
<name>A0A5P0YSV6_9ACTN</name>
<evidence type="ECO:0000313" key="7">
    <source>
        <dbReference type="EMBL" id="MBB1255441.1"/>
    </source>
</evidence>
<evidence type="ECO:0000256" key="2">
    <source>
        <dbReference type="ARBA" id="ARBA00022857"/>
    </source>
</evidence>
<evidence type="ECO:0000256" key="1">
    <source>
        <dbReference type="ARBA" id="ARBA00006484"/>
    </source>
</evidence>
<dbReference type="AlphaFoldDB" id="A0A5P0YSV6"/>
<comment type="caution">
    <text evidence="9">The sequence shown here is derived from an EMBL/GenBank/DDBJ whole genome shotgun (WGS) entry which is preliminary data.</text>
</comment>
<dbReference type="CDD" id="cd05233">
    <property type="entry name" value="SDR_c"/>
    <property type="match status" value="1"/>
</dbReference>
<evidence type="ECO:0000256" key="3">
    <source>
        <dbReference type="ARBA" id="ARBA00023002"/>
    </source>
</evidence>
<dbReference type="FunFam" id="3.40.50.720:FF:000084">
    <property type="entry name" value="Short-chain dehydrogenase reductase"/>
    <property type="match status" value="1"/>
</dbReference>
<accession>A0A5P0YSV6</accession>
<evidence type="ECO:0000259" key="6">
    <source>
        <dbReference type="SMART" id="SM00822"/>
    </source>
</evidence>
<dbReference type="InterPro" id="IPR020904">
    <property type="entry name" value="Sc_DH/Rdtase_CS"/>
</dbReference>
<evidence type="ECO:0000313" key="8">
    <source>
        <dbReference type="EMBL" id="MBB1259973.1"/>
    </source>
</evidence>
<dbReference type="RefSeq" id="WP_143648984.1">
    <property type="nucleotide sequence ID" value="NZ_JABJWZ010000204.1"/>
</dbReference>
<reference evidence="7" key="3">
    <citation type="journal article" name="Syst. Appl. Microbiol.">
        <title>Streptomyces alkaliterrae sp. nov., isolated from an alkaline soil, and emended descriptions of Streptomyces alkaliphilus, Streptomyces calidiresistens and Streptomyces durbertensis.</title>
        <authorList>
            <person name="Swiecimska M."/>
            <person name="Golinska P."/>
            <person name="Nouioui I."/>
            <person name="Wypij M."/>
            <person name="Rai M."/>
            <person name="Sangal V."/>
            <person name="Goodfellow M."/>
        </authorList>
    </citation>
    <scope>NUCLEOTIDE SEQUENCE</scope>
    <source>
        <strain evidence="7">OF3</strain>
        <strain evidence="8">OF8</strain>
    </source>
</reference>
<dbReference type="Proteomes" id="UP000525686">
    <property type="component" value="Unassembled WGS sequence"/>
</dbReference>
<evidence type="ECO:0000256" key="4">
    <source>
        <dbReference type="RuleBase" id="RU000363"/>
    </source>
</evidence>
<proteinExistence type="inferred from homology"/>
<dbReference type="Proteomes" id="UP000320857">
    <property type="component" value="Unassembled WGS sequence"/>
</dbReference>
<evidence type="ECO:0000313" key="10">
    <source>
        <dbReference type="Proteomes" id="UP000320857"/>
    </source>
</evidence>
<dbReference type="SMART" id="SM00822">
    <property type="entry name" value="PKS_KR"/>
    <property type="match status" value="1"/>
</dbReference>
<dbReference type="OrthoDB" id="9775296at2"/>
<keyword evidence="10" id="KW-1185">Reference proteome</keyword>
<evidence type="ECO:0000256" key="5">
    <source>
        <dbReference type="SAM" id="MobiDB-lite"/>
    </source>
</evidence>
<keyword evidence="2" id="KW-0521">NADP</keyword>
<feature type="compositionally biased region" description="Basic and acidic residues" evidence="5">
    <location>
        <begin position="257"/>
        <end position="283"/>
    </location>
</feature>
<dbReference type="EMBL" id="JABJWZ010000204">
    <property type="protein sequence ID" value="MBB1255441.1"/>
    <property type="molecule type" value="Genomic_DNA"/>
</dbReference>
<dbReference type="EMBL" id="JABJXA010000074">
    <property type="protein sequence ID" value="MBB1259973.1"/>
    <property type="molecule type" value="Genomic_DNA"/>
</dbReference>
<dbReference type="PRINTS" id="PR00081">
    <property type="entry name" value="GDHRDH"/>
</dbReference>